<feature type="transmembrane region" description="Helical" evidence="6">
    <location>
        <begin position="208"/>
        <end position="225"/>
    </location>
</feature>
<reference evidence="9" key="1">
    <citation type="submission" date="2016-10" db="EMBL/GenBank/DDBJ databases">
        <title>High microdiversification within the ubiquitous acI lineage of Actinobacteria.</title>
        <authorList>
            <person name="Neuenschwander S.M."/>
            <person name="Salcher M."/>
            <person name="Ghai R."/>
            <person name="Pernthaler J."/>
        </authorList>
    </citation>
    <scope>NUCLEOTIDE SEQUENCE [LARGE SCALE GENOMIC DNA]</scope>
</reference>
<evidence type="ECO:0000256" key="6">
    <source>
        <dbReference type="SAM" id="Phobius"/>
    </source>
</evidence>
<comment type="similarity">
    <text evidence="2">Belongs to the DsbD family.</text>
</comment>
<feature type="transmembrane region" description="Helical" evidence="6">
    <location>
        <begin position="130"/>
        <end position="156"/>
    </location>
</feature>
<dbReference type="PANTHER" id="PTHR31272:SF4">
    <property type="entry name" value="CYTOCHROME C-TYPE BIOGENESIS PROTEIN HI_1454-RELATED"/>
    <property type="match status" value="1"/>
</dbReference>
<keyword evidence="9" id="KW-1185">Reference proteome</keyword>
<dbReference type="PANTHER" id="PTHR31272">
    <property type="entry name" value="CYTOCHROME C-TYPE BIOGENESIS PROTEIN HI_1454-RELATED"/>
    <property type="match status" value="1"/>
</dbReference>
<protein>
    <submittedName>
        <fullName evidence="8">Cytochrome c-type biogenesis protein</fullName>
    </submittedName>
</protein>
<evidence type="ECO:0000259" key="7">
    <source>
        <dbReference type="Pfam" id="PF02683"/>
    </source>
</evidence>
<evidence type="ECO:0000256" key="4">
    <source>
        <dbReference type="ARBA" id="ARBA00022989"/>
    </source>
</evidence>
<accession>A0A249JWG9</accession>
<evidence type="ECO:0000256" key="1">
    <source>
        <dbReference type="ARBA" id="ARBA00004141"/>
    </source>
</evidence>
<dbReference type="KEGG" id="abam:B1s21122_00550"/>
<dbReference type="RefSeq" id="WP_095680186.1">
    <property type="nucleotide sequence ID" value="NZ_CP016768.2"/>
</dbReference>
<feature type="transmembrane region" description="Helical" evidence="6">
    <location>
        <begin position="93"/>
        <end position="110"/>
    </location>
</feature>
<evidence type="ECO:0000256" key="3">
    <source>
        <dbReference type="ARBA" id="ARBA00022692"/>
    </source>
</evidence>
<keyword evidence="4 6" id="KW-1133">Transmembrane helix</keyword>
<dbReference type="EMBL" id="CP016768">
    <property type="protein sequence ID" value="ASY08862.1"/>
    <property type="molecule type" value="Genomic_DNA"/>
</dbReference>
<feature type="transmembrane region" description="Helical" evidence="6">
    <location>
        <begin position="168"/>
        <end position="188"/>
    </location>
</feature>
<dbReference type="GO" id="GO:0017004">
    <property type="term" value="P:cytochrome complex assembly"/>
    <property type="evidence" value="ECO:0007669"/>
    <property type="project" value="InterPro"/>
</dbReference>
<evidence type="ECO:0000256" key="2">
    <source>
        <dbReference type="ARBA" id="ARBA00006143"/>
    </source>
</evidence>
<dbReference type="AlphaFoldDB" id="A0A249JWG9"/>
<feature type="transmembrane region" description="Helical" evidence="6">
    <location>
        <begin position="58"/>
        <end position="81"/>
    </location>
</feature>
<keyword evidence="5 6" id="KW-0472">Membrane</keyword>
<feature type="transmembrane region" description="Helical" evidence="6">
    <location>
        <begin position="12"/>
        <end position="38"/>
    </location>
</feature>
<organism evidence="8 9">
    <name type="scientific">Candidatus Nanopelagicus limnae</name>
    <dbReference type="NCBI Taxonomy" id="1884634"/>
    <lineage>
        <taxon>Bacteria</taxon>
        <taxon>Bacillati</taxon>
        <taxon>Actinomycetota</taxon>
        <taxon>Actinomycetes</taxon>
        <taxon>Candidatus Nanopelagicales</taxon>
        <taxon>Candidatus Nanopelagicaceae</taxon>
        <taxon>Candidatus Nanopelagicus</taxon>
    </lineage>
</organism>
<proteinExistence type="inferred from homology"/>
<dbReference type="InterPro" id="IPR003834">
    <property type="entry name" value="Cyt_c_assmbl_TM_dom"/>
</dbReference>
<name>A0A249JWG9_9ACTN</name>
<gene>
    <name evidence="8" type="ORF">B1s21122_00550</name>
</gene>
<feature type="domain" description="Cytochrome C biogenesis protein transmembrane" evidence="7">
    <location>
        <begin position="16"/>
        <end position="190"/>
    </location>
</feature>
<dbReference type="GO" id="GO:0016020">
    <property type="term" value="C:membrane"/>
    <property type="evidence" value="ECO:0007669"/>
    <property type="project" value="UniProtKB-SubCell"/>
</dbReference>
<comment type="subcellular location">
    <subcellularLocation>
        <location evidence="1">Membrane</location>
        <topology evidence="1">Multi-pass membrane protein</topology>
    </subcellularLocation>
</comment>
<evidence type="ECO:0000313" key="8">
    <source>
        <dbReference type="EMBL" id="ASY08862.1"/>
    </source>
</evidence>
<sequence>MIEFLIDQIFEANLLVAMSVAAIAGLVSFFSPCVIPLVPGYLSYASGMSDVKSRSRVFLGSVLFVSGFTFLFVSYGVLFGGLGSKIAENSRPISIALGLLTISLGVIFLFNERFYRSFKPNWKMRSGLVFAPFLGFAFGIGWTPCIGPTLGAVQVLAIQSATAQRGAILSAAYCVGLGLPFILMGLFLDKAEPLRKFIASKGNMITKAGGLLLILIGILQVSNLWDQLMNSLRDLISGFIPII</sequence>
<evidence type="ECO:0000313" key="9">
    <source>
        <dbReference type="Proteomes" id="UP000217153"/>
    </source>
</evidence>
<dbReference type="Proteomes" id="UP000217153">
    <property type="component" value="Chromosome"/>
</dbReference>
<dbReference type="InterPro" id="IPR051790">
    <property type="entry name" value="Cytochrome_c-biogenesis_DsbD"/>
</dbReference>
<evidence type="ECO:0000256" key="5">
    <source>
        <dbReference type="ARBA" id="ARBA00023136"/>
    </source>
</evidence>
<keyword evidence="3 6" id="KW-0812">Transmembrane</keyword>
<dbReference type="Pfam" id="PF02683">
    <property type="entry name" value="DsbD_TM"/>
    <property type="match status" value="1"/>
</dbReference>
<dbReference type="OrthoDB" id="9803065at2"/>